<reference evidence="3 4" key="1">
    <citation type="submission" date="2020-04" db="EMBL/GenBank/DDBJ databases">
        <authorList>
            <person name="Laetsch R D."/>
            <person name="Stevens L."/>
            <person name="Kumar S."/>
            <person name="Blaxter L. M."/>
        </authorList>
    </citation>
    <scope>NUCLEOTIDE SEQUENCE [LARGE SCALE GENOMIC DNA]</scope>
</reference>
<feature type="compositionally biased region" description="Polar residues" evidence="1">
    <location>
        <begin position="236"/>
        <end position="245"/>
    </location>
</feature>
<evidence type="ECO:0000313" key="4">
    <source>
        <dbReference type="Proteomes" id="UP000494206"/>
    </source>
</evidence>
<feature type="region of interest" description="Disordered" evidence="1">
    <location>
        <begin position="216"/>
        <end position="285"/>
    </location>
</feature>
<evidence type="ECO:0000256" key="1">
    <source>
        <dbReference type="SAM" id="MobiDB-lite"/>
    </source>
</evidence>
<feature type="compositionally biased region" description="Acidic residues" evidence="1">
    <location>
        <begin position="1"/>
        <end position="29"/>
    </location>
</feature>
<sequence length="798" mass="92039">MHSFTDDETDNEMEPEGEQESPAEMDFDESGQSKLHQKRHYAASLKDKALVEYLEMTFGETDYWAACNNVELLSKDMLEELDFCFQQLTTQTKLKFLICIAYVSDEEQKAWKVHINRLLDVTRRDGDEWIETVAETYKMLPSSGGLNRDEYSDDVQNDIDELTNFLRTHSAEEGSELVSKIYRGIVKKILKKAFGPGKDSPNHFILKKRPRSFIFQQDLEKRKPSSSKEPSTSQKNTSLTSTAVESTALPIKMRSTQRLPNNKLPMKGIPTHNTWKLNGGFTNEPKKFQRTLPQKKGGAMLLDIADLPPSLKKRRQVEKEEEAKRKAEEKEKAKQRALELKKEKEEAKRLAQQKAQEEKAKAELEKQGAAAAHAKTERKIAIPRTTPRKNAAAENRPAASTTQRQPQSQPQPKTEAATHSTPEKAAEAAPVEEFPRIPSPQTFQQFENEIRSKAAAAQAALEKRLQEQLDRKKAHCQRAMMMMDPSANNVPSSSRNAQQSAQKQYQHNQMQIHATTMPRQDQTLSHIDHPRQLHHPMQPQVQVQMQSQNSNMDPYERARQEQAAKLSQQQKILQMQRNRAQAEAAQQQQHQQQQMHNNSQQQQQMQNGNQQMFLSTPAAQSLRNNLQHQRQIIQNQMQTGNFQEQMASQQRQLQQEILIQREEIFRDANVLTPEDKMKIIEFFAGELYKKPFTPDEETVRLSEHEEPIVQDGKLARRIVETWFHMDHPNGEWRRVRKVRVEEYDQPTIIQVDPSLILQAFPTAEIIPLQPGMVLPHTNQQGQTIHQLTFQMPENNQYN</sequence>
<feature type="region of interest" description="Disordered" evidence="1">
    <location>
        <begin position="307"/>
        <end position="438"/>
    </location>
</feature>
<dbReference type="OrthoDB" id="2135488at2759"/>
<comment type="caution">
    <text evidence="3">The sequence shown here is derived from an EMBL/GenBank/DDBJ whole genome shotgun (WGS) entry which is preliminary data.</text>
</comment>
<dbReference type="InterPro" id="IPR056557">
    <property type="entry name" value="NELF-A_N"/>
</dbReference>
<dbReference type="AlphaFoldDB" id="A0A8S1EFC2"/>
<evidence type="ECO:0000313" key="3">
    <source>
        <dbReference type="EMBL" id="CAB3399874.1"/>
    </source>
</evidence>
<feature type="domain" description="NELF-A N-terminal" evidence="2">
    <location>
        <begin position="61"/>
        <end position="170"/>
    </location>
</feature>
<proteinExistence type="predicted"/>
<dbReference type="Pfam" id="PF23553">
    <property type="entry name" value="NELF-A_N"/>
    <property type="match status" value="1"/>
</dbReference>
<feature type="compositionally biased region" description="Low complexity" evidence="1">
    <location>
        <begin position="574"/>
        <end position="607"/>
    </location>
</feature>
<feature type="region of interest" description="Disordered" evidence="1">
    <location>
        <begin position="539"/>
        <end position="607"/>
    </location>
</feature>
<evidence type="ECO:0000259" key="2">
    <source>
        <dbReference type="Pfam" id="PF23553"/>
    </source>
</evidence>
<feature type="region of interest" description="Disordered" evidence="1">
    <location>
        <begin position="1"/>
        <end position="30"/>
    </location>
</feature>
<feature type="compositionally biased region" description="Polar residues" evidence="1">
    <location>
        <begin position="486"/>
        <end position="509"/>
    </location>
</feature>
<dbReference type="Proteomes" id="UP000494206">
    <property type="component" value="Unassembled WGS sequence"/>
</dbReference>
<accession>A0A8S1EFC2</accession>
<gene>
    <name evidence="3" type="ORF">CBOVIS_LOCUS2929</name>
</gene>
<feature type="compositionally biased region" description="Low complexity" evidence="1">
    <location>
        <begin position="400"/>
        <end position="412"/>
    </location>
</feature>
<protein>
    <recommendedName>
        <fullName evidence="2">NELF-A N-terminal domain-containing protein</fullName>
    </recommendedName>
</protein>
<name>A0A8S1EFC2_9PELO</name>
<keyword evidence="4" id="KW-1185">Reference proteome</keyword>
<dbReference type="EMBL" id="CADEPM010000002">
    <property type="protein sequence ID" value="CAB3399874.1"/>
    <property type="molecule type" value="Genomic_DNA"/>
</dbReference>
<organism evidence="3 4">
    <name type="scientific">Caenorhabditis bovis</name>
    <dbReference type="NCBI Taxonomy" id="2654633"/>
    <lineage>
        <taxon>Eukaryota</taxon>
        <taxon>Metazoa</taxon>
        <taxon>Ecdysozoa</taxon>
        <taxon>Nematoda</taxon>
        <taxon>Chromadorea</taxon>
        <taxon>Rhabditida</taxon>
        <taxon>Rhabditina</taxon>
        <taxon>Rhabditomorpha</taxon>
        <taxon>Rhabditoidea</taxon>
        <taxon>Rhabditidae</taxon>
        <taxon>Peloderinae</taxon>
        <taxon>Caenorhabditis</taxon>
    </lineage>
</organism>
<feature type="compositionally biased region" description="Low complexity" evidence="1">
    <location>
        <begin position="539"/>
        <end position="551"/>
    </location>
</feature>
<feature type="region of interest" description="Disordered" evidence="1">
    <location>
        <begin position="484"/>
        <end position="509"/>
    </location>
</feature>
<feature type="compositionally biased region" description="Basic and acidic residues" evidence="1">
    <location>
        <begin position="317"/>
        <end position="366"/>
    </location>
</feature>